<name>A0A5C5ZBZ5_9BACT</name>
<comment type="caution">
    <text evidence="1">The sequence shown here is derived from an EMBL/GenBank/DDBJ whole genome shotgun (WGS) entry which is preliminary data.</text>
</comment>
<evidence type="ECO:0000313" key="1">
    <source>
        <dbReference type="EMBL" id="TWT84668.1"/>
    </source>
</evidence>
<organism evidence="1 2">
    <name type="scientific">Novipirellula herctigrandis</name>
    <dbReference type="NCBI Taxonomy" id="2527986"/>
    <lineage>
        <taxon>Bacteria</taxon>
        <taxon>Pseudomonadati</taxon>
        <taxon>Planctomycetota</taxon>
        <taxon>Planctomycetia</taxon>
        <taxon>Pirellulales</taxon>
        <taxon>Pirellulaceae</taxon>
        <taxon>Novipirellula</taxon>
    </lineage>
</organism>
<gene>
    <name evidence="1" type="ORF">CA13_61480</name>
</gene>
<keyword evidence="2" id="KW-1185">Reference proteome</keyword>
<sequence length="34" mass="3459">MVDGKPGSEKALGVSANRSDLAIDGMENAKVALN</sequence>
<evidence type="ECO:0000313" key="2">
    <source>
        <dbReference type="Proteomes" id="UP000315010"/>
    </source>
</evidence>
<proteinExistence type="predicted"/>
<dbReference type="AlphaFoldDB" id="A0A5C5ZBZ5"/>
<accession>A0A5C5ZBZ5</accession>
<protein>
    <submittedName>
        <fullName evidence="1">Uncharacterized protein</fullName>
    </submittedName>
</protein>
<dbReference type="Proteomes" id="UP000315010">
    <property type="component" value="Unassembled WGS sequence"/>
</dbReference>
<reference evidence="1 2" key="1">
    <citation type="submission" date="2019-02" db="EMBL/GenBank/DDBJ databases">
        <title>Deep-cultivation of Planctomycetes and their phenomic and genomic characterization uncovers novel biology.</title>
        <authorList>
            <person name="Wiegand S."/>
            <person name="Jogler M."/>
            <person name="Boedeker C."/>
            <person name="Pinto D."/>
            <person name="Vollmers J."/>
            <person name="Rivas-Marin E."/>
            <person name="Kohn T."/>
            <person name="Peeters S.H."/>
            <person name="Heuer A."/>
            <person name="Rast P."/>
            <person name="Oberbeckmann S."/>
            <person name="Bunk B."/>
            <person name="Jeske O."/>
            <person name="Meyerdierks A."/>
            <person name="Storesund J.E."/>
            <person name="Kallscheuer N."/>
            <person name="Luecker S."/>
            <person name="Lage O.M."/>
            <person name="Pohl T."/>
            <person name="Merkel B.J."/>
            <person name="Hornburger P."/>
            <person name="Mueller R.-W."/>
            <person name="Bruemmer F."/>
            <person name="Labrenz M."/>
            <person name="Spormann A.M."/>
            <person name="Op Den Camp H."/>
            <person name="Overmann J."/>
            <person name="Amann R."/>
            <person name="Jetten M.S.M."/>
            <person name="Mascher T."/>
            <person name="Medema M.H."/>
            <person name="Devos D.P."/>
            <person name="Kaster A.-K."/>
            <person name="Ovreas L."/>
            <person name="Rohde M."/>
            <person name="Galperin M.Y."/>
            <person name="Jogler C."/>
        </authorList>
    </citation>
    <scope>NUCLEOTIDE SEQUENCE [LARGE SCALE GENOMIC DNA]</scope>
    <source>
        <strain evidence="1 2">CA13</strain>
    </source>
</reference>
<dbReference type="EMBL" id="SJPJ01000001">
    <property type="protein sequence ID" value="TWT84668.1"/>
    <property type="molecule type" value="Genomic_DNA"/>
</dbReference>